<reference evidence="1 2" key="1">
    <citation type="journal article" date="2013" name="Front. Microbiol.">
        <title>Comparative genomic analyses of the cyanobacterium, Lyngbya aestuarii BL J, a powerful hydrogen producer.</title>
        <authorList>
            <person name="Kothari A."/>
            <person name="Vaughn M."/>
            <person name="Garcia-Pichel F."/>
        </authorList>
    </citation>
    <scope>NUCLEOTIDE SEQUENCE [LARGE SCALE GENOMIC DNA]</scope>
    <source>
        <strain evidence="1 2">BL J</strain>
    </source>
</reference>
<dbReference type="EMBL" id="AUZM01000039">
    <property type="protein sequence ID" value="ERT06258.1"/>
    <property type="molecule type" value="Genomic_DNA"/>
</dbReference>
<protein>
    <submittedName>
        <fullName evidence="1">Uncharacterized protein</fullName>
    </submittedName>
</protein>
<dbReference type="Proteomes" id="UP000017127">
    <property type="component" value="Unassembled WGS sequence"/>
</dbReference>
<keyword evidence="2" id="KW-1185">Reference proteome</keyword>
<dbReference type="AlphaFoldDB" id="U7QEC8"/>
<comment type="caution">
    <text evidence="1">The sequence shown here is derived from an EMBL/GenBank/DDBJ whole genome shotgun (WGS) entry which is preliminary data.</text>
</comment>
<accession>U7QEC8</accession>
<gene>
    <name evidence="1" type="ORF">M595_3788</name>
</gene>
<sequence>MAAYIKPFSLNDYNLRFSETSARDPKSLPVVLESLDDLN</sequence>
<evidence type="ECO:0000313" key="2">
    <source>
        <dbReference type="Proteomes" id="UP000017127"/>
    </source>
</evidence>
<name>U7QEC8_9CYAN</name>
<evidence type="ECO:0000313" key="1">
    <source>
        <dbReference type="EMBL" id="ERT06258.1"/>
    </source>
</evidence>
<proteinExistence type="predicted"/>
<organism evidence="1 2">
    <name type="scientific">Lyngbya aestuarii BL J</name>
    <dbReference type="NCBI Taxonomy" id="1348334"/>
    <lineage>
        <taxon>Bacteria</taxon>
        <taxon>Bacillati</taxon>
        <taxon>Cyanobacteriota</taxon>
        <taxon>Cyanophyceae</taxon>
        <taxon>Oscillatoriophycideae</taxon>
        <taxon>Oscillatoriales</taxon>
        <taxon>Microcoleaceae</taxon>
        <taxon>Lyngbya</taxon>
    </lineage>
</organism>